<evidence type="ECO:0000256" key="3">
    <source>
        <dbReference type="ARBA" id="ARBA00012438"/>
    </source>
</evidence>
<dbReference type="CDD" id="cd06225">
    <property type="entry name" value="HAMP"/>
    <property type="match status" value="1"/>
</dbReference>
<feature type="transmembrane region" description="Helical" evidence="11">
    <location>
        <begin position="154"/>
        <end position="177"/>
    </location>
</feature>
<comment type="catalytic activity">
    <reaction evidence="1">
        <text>ATP + protein L-histidine = ADP + protein N-phospho-L-histidine.</text>
        <dbReference type="EC" id="2.7.13.3"/>
    </reaction>
</comment>
<evidence type="ECO:0000259" key="13">
    <source>
        <dbReference type="PROSITE" id="PS50885"/>
    </source>
</evidence>
<protein>
    <recommendedName>
        <fullName evidence="3">histidine kinase</fullName>
        <ecNumber evidence="3">2.7.13.3</ecNumber>
    </recommendedName>
</protein>
<keyword evidence="6 11" id="KW-0812">Transmembrane</keyword>
<dbReference type="Proteomes" id="UP000061603">
    <property type="component" value="Chromosome"/>
</dbReference>
<dbReference type="Pfam" id="PF02518">
    <property type="entry name" value="HATPase_c"/>
    <property type="match status" value="1"/>
</dbReference>
<evidence type="ECO:0000256" key="5">
    <source>
        <dbReference type="ARBA" id="ARBA00022679"/>
    </source>
</evidence>
<evidence type="ECO:0000256" key="1">
    <source>
        <dbReference type="ARBA" id="ARBA00000085"/>
    </source>
</evidence>
<dbReference type="Pfam" id="PF00672">
    <property type="entry name" value="HAMP"/>
    <property type="match status" value="1"/>
</dbReference>
<name>A0A0C5J7R9_9PROT</name>
<evidence type="ECO:0000259" key="12">
    <source>
        <dbReference type="PROSITE" id="PS50109"/>
    </source>
</evidence>
<evidence type="ECO:0000256" key="11">
    <source>
        <dbReference type="SAM" id="Phobius"/>
    </source>
</evidence>
<dbReference type="InterPro" id="IPR050428">
    <property type="entry name" value="TCS_sensor_his_kinase"/>
</dbReference>
<keyword evidence="5" id="KW-0808">Transferase</keyword>
<dbReference type="GO" id="GO:0000155">
    <property type="term" value="F:phosphorelay sensor kinase activity"/>
    <property type="evidence" value="ECO:0007669"/>
    <property type="project" value="InterPro"/>
</dbReference>
<dbReference type="CDD" id="cd00075">
    <property type="entry name" value="HATPase"/>
    <property type="match status" value="1"/>
</dbReference>
<keyword evidence="10 11" id="KW-0472">Membrane</keyword>
<dbReference type="RefSeq" id="WP_202636043.1">
    <property type="nucleotide sequence ID" value="NZ_CP010554.1"/>
</dbReference>
<dbReference type="SUPFAM" id="SSF158472">
    <property type="entry name" value="HAMP domain-like"/>
    <property type="match status" value="1"/>
</dbReference>
<dbReference type="GO" id="GO:0005886">
    <property type="term" value="C:plasma membrane"/>
    <property type="evidence" value="ECO:0007669"/>
    <property type="project" value="TreeGrafter"/>
</dbReference>
<dbReference type="Gene3D" id="6.10.340.10">
    <property type="match status" value="1"/>
</dbReference>
<proteinExistence type="predicted"/>
<dbReference type="SMART" id="SM00388">
    <property type="entry name" value="HisKA"/>
    <property type="match status" value="1"/>
</dbReference>
<dbReference type="PANTHER" id="PTHR45436">
    <property type="entry name" value="SENSOR HISTIDINE KINASE YKOH"/>
    <property type="match status" value="1"/>
</dbReference>
<dbReference type="PRINTS" id="PR00344">
    <property type="entry name" value="BCTRLSENSOR"/>
</dbReference>
<evidence type="ECO:0000256" key="4">
    <source>
        <dbReference type="ARBA" id="ARBA00022553"/>
    </source>
</evidence>
<sequence length="456" mass="49642">MYRFHTSLATRLMLGYGVLVTVSIILVSTVFYFGTIGILGQNIDAKIISISQNLTGAFQASRGEDLSTEINRQLSDRIDSDKEIFLVLSPAGRHLAGNLSTWPSTNTPLGQLVTRDVVRDGKAVSARLLISRLPNGELLFVGRDLSEQKSIRILVWRALAAGASISLLLTIAGAWFFRHQIETRIGEIRRTALEIEAGDLTRRIPILSNDEFGLLSLDINLMLDRIEHLMDSTRHVSNAIAHDLRTPLSRIRSKLDDALRHDMTVEALSAAAYAAIEGIDDLILVFEKLLQIAEAESGMRAKLFEPVDLNRIVLDMVDLYDATAEGRQVILKASLKDAVFAYGDRNLLASAVASLIDNAIKYAGAGATVEVSTIADAHSVSLVVRDDGPGIPTEELPRVTERFYRVDPSRSLPGNGLGLSIVSAIATLHAGKLMLENGVRGLIARITLLPAEVASH</sequence>
<feature type="transmembrane region" description="Helical" evidence="11">
    <location>
        <begin position="12"/>
        <end position="39"/>
    </location>
</feature>
<keyword evidence="4" id="KW-0597">Phosphoprotein</keyword>
<dbReference type="KEGG" id="rbu:PG1C_03460"/>
<dbReference type="InterPro" id="IPR003660">
    <property type="entry name" value="HAMP_dom"/>
</dbReference>
<dbReference type="InterPro" id="IPR005467">
    <property type="entry name" value="His_kinase_dom"/>
</dbReference>
<dbReference type="InterPro" id="IPR036097">
    <property type="entry name" value="HisK_dim/P_sf"/>
</dbReference>
<dbReference type="PROSITE" id="PS50109">
    <property type="entry name" value="HIS_KIN"/>
    <property type="match status" value="1"/>
</dbReference>
<keyword evidence="8 11" id="KW-1133">Transmembrane helix</keyword>
<dbReference type="AlphaFoldDB" id="A0A0C5J7R9"/>
<dbReference type="SUPFAM" id="SSF47384">
    <property type="entry name" value="Homodimeric domain of signal transducing histidine kinase"/>
    <property type="match status" value="1"/>
</dbReference>
<evidence type="ECO:0000256" key="10">
    <source>
        <dbReference type="ARBA" id="ARBA00023136"/>
    </source>
</evidence>
<dbReference type="SMART" id="SM00387">
    <property type="entry name" value="HATPase_c"/>
    <property type="match status" value="1"/>
</dbReference>
<keyword evidence="15" id="KW-1185">Reference proteome</keyword>
<dbReference type="SUPFAM" id="SSF55874">
    <property type="entry name" value="ATPase domain of HSP90 chaperone/DNA topoisomerase II/histidine kinase"/>
    <property type="match status" value="1"/>
</dbReference>
<evidence type="ECO:0000313" key="15">
    <source>
        <dbReference type="Proteomes" id="UP000061603"/>
    </source>
</evidence>
<dbReference type="InterPro" id="IPR003661">
    <property type="entry name" value="HisK_dim/P_dom"/>
</dbReference>
<evidence type="ECO:0000313" key="14">
    <source>
        <dbReference type="EMBL" id="AJP47778.1"/>
    </source>
</evidence>
<organism evidence="14 15">
    <name type="scientific">Rugosibacter aromaticivorans</name>
    <dbReference type="NCBI Taxonomy" id="1565605"/>
    <lineage>
        <taxon>Bacteria</taxon>
        <taxon>Pseudomonadati</taxon>
        <taxon>Pseudomonadota</taxon>
        <taxon>Betaproteobacteria</taxon>
        <taxon>Nitrosomonadales</taxon>
        <taxon>Sterolibacteriaceae</taxon>
        <taxon>Rugosibacter</taxon>
    </lineage>
</organism>
<evidence type="ECO:0000256" key="2">
    <source>
        <dbReference type="ARBA" id="ARBA00004370"/>
    </source>
</evidence>
<feature type="domain" description="HAMP" evidence="13">
    <location>
        <begin position="179"/>
        <end position="231"/>
    </location>
</feature>
<dbReference type="SMART" id="SM00304">
    <property type="entry name" value="HAMP"/>
    <property type="match status" value="1"/>
</dbReference>
<evidence type="ECO:0000256" key="9">
    <source>
        <dbReference type="ARBA" id="ARBA00023012"/>
    </source>
</evidence>
<dbReference type="PANTHER" id="PTHR45436:SF8">
    <property type="entry name" value="HISTIDINE KINASE"/>
    <property type="match status" value="1"/>
</dbReference>
<accession>A0A0C5J7R9</accession>
<dbReference type="Gene3D" id="3.30.565.10">
    <property type="entry name" value="Histidine kinase-like ATPase, C-terminal domain"/>
    <property type="match status" value="1"/>
</dbReference>
<evidence type="ECO:0000256" key="6">
    <source>
        <dbReference type="ARBA" id="ARBA00022692"/>
    </source>
</evidence>
<evidence type="ECO:0000256" key="8">
    <source>
        <dbReference type="ARBA" id="ARBA00022989"/>
    </source>
</evidence>
<gene>
    <name evidence="14" type="ORF">PG1C_03460</name>
</gene>
<dbReference type="EC" id="2.7.13.3" evidence="3"/>
<dbReference type="InterPro" id="IPR003594">
    <property type="entry name" value="HATPase_dom"/>
</dbReference>
<dbReference type="InterPro" id="IPR036890">
    <property type="entry name" value="HATPase_C_sf"/>
</dbReference>
<keyword evidence="9" id="KW-0902">Two-component regulatory system</keyword>
<keyword evidence="7 14" id="KW-0418">Kinase</keyword>
<dbReference type="EMBL" id="CP010554">
    <property type="protein sequence ID" value="AJP47778.1"/>
    <property type="molecule type" value="Genomic_DNA"/>
</dbReference>
<dbReference type="STRING" id="1565605.PG1C_03460"/>
<dbReference type="InterPro" id="IPR004358">
    <property type="entry name" value="Sig_transdc_His_kin-like_C"/>
</dbReference>
<dbReference type="PATRIC" id="fig|1565605.3.peg.730"/>
<evidence type="ECO:0000256" key="7">
    <source>
        <dbReference type="ARBA" id="ARBA00022777"/>
    </source>
</evidence>
<comment type="subcellular location">
    <subcellularLocation>
        <location evidence="2">Membrane</location>
    </subcellularLocation>
</comment>
<dbReference type="HOGENOM" id="CLU_000445_89_6_4"/>
<feature type="domain" description="Histidine kinase" evidence="12">
    <location>
        <begin position="239"/>
        <end position="452"/>
    </location>
</feature>
<reference evidence="14 15" key="1">
    <citation type="journal article" date="2015" name="Genome Announc.">
        <title>Complete Genome Sequence of a Novel Bacterium within the Family Rhodocyclaceae That Degrades Polycyclic Aromatic Hydrocarbons.</title>
        <authorList>
            <person name="Singleton D.R."/>
            <person name="Dickey A.N."/>
            <person name="Scholl E.H."/>
            <person name="Wright F.A."/>
            <person name="Aitken M.D."/>
        </authorList>
    </citation>
    <scope>NUCLEOTIDE SEQUENCE [LARGE SCALE GENOMIC DNA]</scope>
    <source>
        <strain evidence="15">PG1-Ca6</strain>
    </source>
</reference>
<dbReference type="PROSITE" id="PS50885">
    <property type="entry name" value="HAMP"/>
    <property type="match status" value="1"/>
</dbReference>